<dbReference type="RefSeq" id="WP_093206895.1">
    <property type="nucleotide sequence ID" value="NZ_RXOE01000006.1"/>
</dbReference>
<feature type="compositionally biased region" description="Basic and acidic residues" evidence="6">
    <location>
        <begin position="300"/>
        <end position="319"/>
    </location>
</feature>
<dbReference type="PIRSF" id="PIRSF038471">
    <property type="entry name" value="MreC"/>
    <property type="match status" value="1"/>
</dbReference>
<evidence type="ECO:0000259" key="7">
    <source>
        <dbReference type="Pfam" id="PF04085"/>
    </source>
</evidence>
<reference evidence="8 9" key="1">
    <citation type="submission" date="2018-12" db="EMBL/GenBank/DDBJ databases">
        <title>The genome of Variovorax gossypii DSM 100435.</title>
        <authorList>
            <person name="Gao J."/>
            <person name="Sun J."/>
        </authorList>
    </citation>
    <scope>NUCLEOTIDE SEQUENCE [LARGE SCALE GENOMIC DNA]</scope>
    <source>
        <strain evidence="8 9">DSM 100435</strain>
    </source>
</reference>
<proteinExistence type="inferred from homology"/>
<keyword evidence="9" id="KW-1185">Reference proteome</keyword>
<dbReference type="GO" id="GO:0005886">
    <property type="term" value="C:plasma membrane"/>
    <property type="evidence" value="ECO:0007669"/>
    <property type="project" value="TreeGrafter"/>
</dbReference>
<feature type="region of interest" description="Disordered" evidence="6">
    <location>
        <begin position="282"/>
        <end position="319"/>
    </location>
</feature>
<dbReference type="EMBL" id="RXOE01000006">
    <property type="protein sequence ID" value="RTQ32499.1"/>
    <property type="molecule type" value="Genomic_DNA"/>
</dbReference>
<keyword evidence="3 5" id="KW-0133">Cell shape</keyword>
<evidence type="ECO:0000256" key="1">
    <source>
        <dbReference type="ARBA" id="ARBA00009369"/>
    </source>
</evidence>
<dbReference type="InterPro" id="IPR042175">
    <property type="entry name" value="Cell/Rod_MreC_2"/>
</dbReference>
<dbReference type="PANTHER" id="PTHR34138">
    <property type="entry name" value="CELL SHAPE-DETERMINING PROTEIN MREC"/>
    <property type="match status" value="1"/>
</dbReference>
<dbReference type="NCBIfam" id="TIGR00219">
    <property type="entry name" value="mreC"/>
    <property type="match status" value="1"/>
</dbReference>
<feature type="domain" description="Rod shape-determining protein MreC beta-barrel core" evidence="7">
    <location>
        <begin position="132"/>
        <end position="280"/>
    </location>
</feature>
<dbReference type="Proteomes" id="UP000267418">
    <property type="component" value="Unassembled WGS sequence"/>
</dbReference>
<sequence>MPLGTLDRTAPPLFNQGQSALSKLIFFGALSLFLMVADARFHIVQPVRSAIGAVLYPVQWVALKPVQAVLGGGRYLEDLQTAQRNEEDARKALMMQAERAAQADTLAQDNARLRELLELRQTTTTPGRAAEVLYDAADPYTRKIVIDQGLAQGVQPGSPVIDARGVLGQVTQVLPFTSEVTLVIDRDLSIPVQNTRTGVRSVAFGDASAHGGGLELRFMAANADLQEGDLLSTSGVDGIYPAGLPVAKIERIERRADSAFARIYCVPLAHVTAARYVLVLEPTGTPAAPPPAAPAVTQRKRPEGKPGAGKNEKKPGVRP</sequence>
<comment type="function">
    <text evidence="5">Involved in formation and maintenance of cell shape.</text>
</comment>
<evidence type="ECO:0000256" key="6">
    <source>
        <dbReference type="SAM" id="MobiDB-lite"/>
    </source>
</evidence>
<evidence type="ECO:0000313" key="9">
    <source>
        <dbReference type="Proteomes" id="UP000267418"/>
    </source>
</evidence>
<comment type="similarity">
    <text evidence="1 5">Belongs to the MreC family.</text>
</comment>
<evidence type="ECO:0000256" key="2">
    <source>
        <dbReference type="ARBA" id="ARBA00013855"/>
    </source>
</evidence>
<evidence type="ECO:0000256" key="3">
    <source>
        <dbReference type="ARBA" id="ARBA00022960"/>
    </source>
</evidence>
<dbReference type="PANTHER" id="PTHR34138:SF1">
    <property type="entry name" value="CELL SHAPE-DETERMINING PROTEIN MREC"/>
    <property type="match status" value="1"/>
</dbReference>
<dbReference type="Pfam" id="PF04085">
    <property type="entry name" value="MreC"/>
    <property type="match status" value="1"/>
</dbReference>
<dbReference type="AlphaFoldDB" id="A0A3S0GTP5"/>
<accession>A0A3S0GTP5</accession>
<protein>
    <recommendedName>
        <fullName evidence="2 5">Cell shape-determining protein MreC</fullName>
    </recommendedName>
    <alternativeName>
        <fullName evidence="4 5">Cell shape protein MreC</fullName>
    </alternativeName>
</protein>
<name>A0A3S0GTP5_9BURK</name>
<evidence type="ECO:0000256" key="5">
    <source>
        <dbReference type="PIRNR" id="PIRNR038471"/>
    </source>
</evidence>
<dbReference type="GO" id="GO:0008360">
    <property type="term" value="P:regulation of cell shape"/>
    <property type="evidence" value="ECO:0007669"/>
    <property type="project" value="UniProtKB-KW"/>
</dbReference>
<comment type="caution">
    <text evidence="8">The sequence shown here is derived from an EMBL/GenBank/DDBJ whole genome shotgun (WGS) entry which is preliminary data.</text>
</comment>
<dbReference type="Gene3D" id="2.40.10.340">
    <property type="entry name" value="Rod shape-determining protein MreC, domain 1"/>
    <property type="match status" value="1"/>
</dbReference>
<gene>
    <name evidence="8" type="primary">mreC</name>
    <name evidence="8" type="ORF">EJP69_21365</name>
</gene>
<dbReference type="InterPro" id="IPR042177">
    <property type="entry name" value="Cell/Rod_1"/>
</dbReference>
<dbReference type="InterPro" id="IPR007221">
    <property type="entry name" value="MreC"/>
</dbReference>
<dbReference type="OrthoDB" id="9808025at2"/>
<evidence type="ECO:0000313" key="8">
    <source>
        <dbReference type="EMBL" id="RTQ32499.1"/>
    </source>
</evidence>
<organism evidence="8 9">
    <name type="scientific">Variovorax gossypii</name>
    <dbReference type="NCBI Taxonomy" id="1679495"/>
    <lineage>
        <taxon>Bacteria</taxon>
        <taxon>Pseudomonadati</taxon>
        <taxon>Pseudomonadota</taxon>
        <taxon>Betaproteobacteria</taxon>
        <taxon>Burkholderiales</taxon>
        <taxon>Comamonadaceae</taxon>
        <taxon>Variovorax</taxon>
    </lineage>
</organism>
<dbReference type="InterPro" id="IPR055342">
    <property type="entry name" value="MreC_beta-barrel_core"/>
</dbReference>
<dbReference type="Gene3D" id="2.40.10.350">
    <property type="entry name" value="Rod shape-determining protein MreC, domain 2"/>
    <property type="match status" value="1"/>
</dbReference>
<evidence type="ECO:0000256" key="4">
    <source>
        <dbReference type="ARBA" id="ARBA00032089"/>
    </source>
</evidence>